<evidence type="ECO:0000256" key="1">
    <source>
        <dbReference type="ARBA" id="ARBA00022723"/>
    </source>
</evidence>
<reference evidence="8" key="1">
    <citation type="submission" date="2017-07" db="EMBL/GenBank/DDBJ databases">
        <title>Draft genome sequence of Effusibacillus lacus strain skLN1.</title>
        <authorList>
            <person name="Watanabe M."/>
            <person name="Kojima H."/>
            <person name="Fukui M."/>
        </authorList>
    </citation>
    <scope>NUCLEOTIDE SEQUENCE [LARGE SCALE GENOMIC DNA]</scope>
    <source>
        <strain evidence="8">skLN1</strain>
    </source>
</reference>
<evidence type="ECO:0000313" key="8">
    <source>
        <dbReference type="Proteomes" id="UP000217785"/>
    </source>
</evidence>
<dbReference type="Gene3D" id="3.20.20.70">
    <property type="entry name" value="Aldolase class I"/>
    <property type="match status" value="1"/>
</dbReference>
<dbReference type="InterPro" id="IPR050246">
    <property type="entry name" value="Class_II_FBP_aldolase"/>
</dbReference>
<organism evidence="7 8">
    <name type="scientific">Effusibacillus lacus</name>
    <dbReference type="NCBI Taxonomy" id="1348429"/>
    <lineage>
        <taxon>Bacteria</taxon>
        <taxon>Bacillati</taxon>
        <taxon>Bacillota</taxon>
        <taxon>Bacilli</taxon>
        <taxon>Bacillales</taxon>
        <taxon>Alicyclobacillaceae</taxon>
        <taxon>Effusibacillus</taxon>
    </lineage>
</organism>
<dbReference type="Proteomes" id="UP000217785">
    <property type="component" value="Unassembled WGS sequence"/>
</dbReference>
<dbReference type="InterPro" id="IPR000771">
    <property type="entry name" value="FBA_II"/>
</dbReference>
<dbReference type="PANTHER" id="PTHR30304">
    <property type="entry name" value="D-TAGATOSE-1,6-BISPHOSPHATE ALDOLASE"/>
    <property type="match status" value="1"/>
</dbReference>
<feature type="binding site" evidence="6">
    <location>
        <position position="104"/>
    </location>
    <ligand>
        <name>Zn(2+)</name>
        <dbReference type="ChEBI" id="CHEBI:29105"/>
        <label>2</label>
    </ligand>
</feature>
<keyword evidence="2 6" id="KW-0862">Zinc</keyword>
<evidence type="ECO:0000256" key="4">
    <source>
        <dbReference type="PIRSR" id="PIRSR001359-1"/>
    </source>
</evidence>
<keyword evidence="1 6" id="KW-0479">Metal-binding</keyword>
<sequence>MAFASFKEVLTDGLKHGYAVGQFNVNNLEFLQAIIETAEEERSPVILGVSEGAMKYMNIEYTVAMCKAAAEKASVPVILHLDHGSSYEVVLKCLRAGFSSIMIDASHYPLEENIAKTRQVVHACHTLGVDVEGELGRIGGTEDDLSVDERDATLAKPEEAVRLVQESGIDALAPAIGSAHGLYKGEPKLDFDRLAKIRDLTGVPLVLHGGSGIPDEDIRKAISLGVSKINVNTENQVAFTNKIRELLDKDAKVYDPRKYLGPAREAIKETVREKIRLFGSNNKA</sequence>
<dbReference type="PANTHER" id="PTHR30304:SF0">
    <property type="entry name" value="D-TAGATOSE-1,6-BISPHOSPHATE ALDOLASE SUBUNIT GATY-RELATED"/>
    <property type="match status" value="1"/>
</dbReference>
<evidence type="ECO:0000313" key="7">
    <source>
        <dbReference type="EMBL" id="GAX89570.1"/>
    </source>
</evidence>
<dbReference type="AlphaFoldDB" id="A0A292YM72"/>
<feature type="binding site" evidence="6">
    <location>
        <position position="180"/>
    </location>
    <ligand>
        <name>Zn(2+)</name>
        <dbReference type="ChEBI" id="CHEBI:29105"/>
        <label>1</label>
        <note>catalytic</note>
    </ligand>
</feature>
<feature type="binding site" evidence="5">
    <location>
        <begin position="230"/>
        <end position="233"/>
    </location>
    <ligand>
        <name>dihydroxyacetone phosphate</name>
        <dbReference type="ChEBI" id="CHEBI:57642"/>
    </ligand>
</feature>
<dbReference type="SUPFAM" id="SSF51569">
    <property type="entry name" value="Aldolase"/>
    <property type="match status" value="1"/>
</dbReference>
<feature type="binding site" evidence="5">
    <location>
        <position position="181"/>
    </location>
    <ligand>
        <name>dihydroxyacetone phosphate</name>
        <dbReference type="ChEBI" id="CHEBI:57642"/>
    </ligand>
</feature>
<evidence type="ECO:0000256" key="2">
    <source>
        <dbReference type="ARBA" id="ARBA00022833"/>
    </source>
</evidence>
<evidence type="ECO:0000256" key="5">
    <source>
        <dbReference type="PIRSR" id="PIRSR001359-2"/>
    </source>
</evidence>
<feature type="binding site" evidence="6">
    <location>
        <position position="83"/>
    </location>
    <ligand>
        <name>Zn(2+)</name>
        <dbReference type="ChEBI" id="CHEBI:29105"/>
        <label>1</label>
        <note>catalytic</note>
    </ligand>
</feature>
<evidence type="ECO:0000256" key="3">
    <source>
        <dbReference type="ARBA" id="ARBA00023239"/>
    </source>
</evidence>
<comment type="cofactor">
    <cofactor evidence="6">
        <name>Zn(2+)</name>
        <dbReference type="ChEBI" id="CHEBI:29105"/>
    </cofactor>
    <text evidence="6">Binds 2 Zn(2+) ions per subunit. One is catalytic and the other provides a structural contribution.</text>
</comment>
<dbReference type="Pfam" id="PF01116">
    <property type="entry name" value="F_bP_aldolase"/>
    <property type="match status" value="1"/>
</dbReference>
<dbReference type="GO" id="GO:0004332">
    <property type="term" value="F:fructose-bisphosphate aldolase activity"/>
    <property type="evidence" value="ECO:0007669"/>
    <property type="project" value="InterPro"/>
</dbReference>
<dbReference type="NCBIfam" id="TIGR01859">
    <property type="entry name" value="fruc_bis_ald"/>
    <property type="match status" value="1"/>
</dbReference>
<gene>
    <name evidence="7" type="ORF">EFBL_1194</name>
</gene>
<keyword evidence="8" id="KW-1185">Reference proteome</keyword>
<dbReference type="PROSITE" id="PS00806">
    <property type="entry name" value="ALDOLASE_CLASS_II_2"/>
    <property type="match status" value="1"/>
</dbReference>
<feature type="binding site" evidence="6">
    <location>
        <position position="208"/>
    </location>
    <ligand>
        <name>Zn(2+)</name>
        <dbReference type="ChEBI" id="CHEBI:29105"/>
        <label>1</label>
        <note>catalytic</note>
    </ligand>
</feature>
<name>A0A292YM72_9BACL</name>
<dbReference type="EMBL" id="BDUF01000023">
    <property type="protein sequence ID" value="GAX89570.1"/>
    <property type="molecule type" value="Genomic_DNA"/>
</dbReference>
<proteinExistence type="predicted"/>
<comment type="caution">
    <text evidence="7">The sequence shown here is derived from an EMBL/GenBank/DDBJ whole genome shotgun (WGS) entry which is preliminary data.</text>
</comment>
<dbReference type="GO" id="GO:0008270">
    <property type="term" value="F:zinc ion binding"/>
    <property type="evidence" value="ECO:0007669"/>
    <property type="project" value="InterPro"/>
</dbReference>
<dbReference type="NCBIfam" id="TIGR00167">
    <property type="entry name" value="cbbA"/>
    <property type="match status" value="1"/>
</dbReference>
<dbReference type="GO" id="GO:0030388">
    <property type="term" value="P:fructose 1,6-bisphosphate metabolic process"/>
    <property type="evidence" value="ECO:0007669"/>
    <property type="project" value="InterPro"/>
</dbReference>
<protein>
    <submittedName>
        <fullName evidence="7">Fructose-1,6-bisphosphate aldolase, class II</fullName>
    </submittedName>
</protein>
<dbReference type="OrthoDB" id="9803995at2"/>
<dbReference type="GO" id="GO:0006096">
    <property type="term" value="P:glycolytic process"/>
    <property type="evidence" value="ECO:0007669"/>
    <property type="project" value="InterPro"/>
</dbReference>
<feature type="binding site" evidence="5">
    <location>
        <begin position="209"/>
        <end position="211"/>
    </location>
    <ligand>
        <name>dihydroxyacetone phosphate</name>
        <dbReference type="ChEBI" id="CHEBI:57642"/>
    </ligand>
</feature>
<dbReference type="InterPro" id="IPR013785">
    <property type="entry name" value="Aldolase_TIM"/>
</dbReference>
<feature type="active site" description="Proton donor" evidence="4">
    <location>
        <position position="82"/>
    </location>
</feature>
<dbReference type="CDD" id="cd00947">
    <property type="entry name" value="TBP_aldolase_IIB"/>
    <property type="match status" value="1"/>
</dbReference>
<keyword evidence="3" id="KW-0456">Lyase</keyword>
<dbReference type="InterPro" id="IPR011289">
    <property type="entry name" value="Fruc_bis_ald_class-2"/>
</dbReference>
<accession>A0A292YM72</accession>
<dbReference type="RefSeq" id="WP_096181261.1">
    <property type="nucleotide sequence ID" value="NZ_BDUF01000023.1"/>
</dbReference>
<feature type="binding site" evidence="6">
    <location>
        <position position="134"/>
    </location>
    <ligand>
        <name>Zn(2+)</name>
        <dbReference type="ChEBI" id="CHEBI:29105"/>
        <label>2</label>
    </ligand>
</feature>
<evidence type="ECO:0000256" key="6">
    <source>
        <dbReference type="PIRSR" id="PIRSR001359-3"/>
    </source>
</evidence>
<dbReference type="PIRSF" id="PIRSF001359">
    <property type="entry name" value="F_bP_aldolase_II"/>
    <property type="match status" value="1"/>
</dbReference>